<dbReference type="Gene3D" id="3.30.40.10">
    <property type="entry name" value="Zinc/RING finger domain, C3HC4 (zinc finger)"/>
    <property type="match status" value="1"/>
</dbReference>
<dbReference type="GO" id="GO:0008270">
    <property type="term" value="F:zinc ion binding"/>
    <property type="evidence" value="ECO:0007669"/>
    <property type="project" value="UniProtKB-KW"/>
</dbReference>
<feature type="compositionally biased region" description="Basic and acidic residues" evidence="14">
    <location>
        <begin position="971"/>
        <end position="981"/>
    </location>
</feature>
<evidence type="ECO:0000256" key="9">
    <source>
        <dbReference type="ARBA" id="ARBA00023136"/>
    </source>
</evidence>
<keyword evidence="8" id="KW-0653">Protein transport</keyword>
<evidence type="ECO:0000313" key="16">
    <source>
        <dbReference type="EMBL" id="EFO86278.1"/>
    </source>
</evidence>
<dbReference type="AlphaFoldDB" id="E3LFJ4"/>
<dbReference type="OrthoDB" id="26184at2759"/>
<dbReference type="PROSITE" id="PS50236">
    <property type="entry name" value="CHCR"/>
    <property type="match status" value="1"/>
</dbReference>
<proteinExistence type="inferred from homology"/>
<dbReference type="GO" id="GO:0030897">
    <property type="term" value="C:HOPS complex"/>
    <property type="evidence" value="ECO:0007669"/>
    <property type="project" value="TreeGrafter"/>
</dbReference>
<comment type="subcellular location">
    <subcellularLocation>
        <location evidence="2">Late endosome membrane</location>
        <topology evidence="2">Peripheral membrane protein</topology>
        <orientation evidence="2">Cytoplasmic side</orientation>
    </subcellularLocation>
    <subcellularLocation>
        <location evidence="1">Lysosome</location>
    </subcellularLocation>
</comment>
<dbReference type="SUPFAM" id="SSF57850">
    <property type="entry name" value="RING/U-box"/>
    <property type="match status" value="1"/>
</dbReference>
<dbReference type="HOGENOM" id="CLU_001287_0_1_1"/>
<evidence type="ECO:0000256" key="4">
    <source>
        <dbReference type="ARBA" id="ARBA00022448"/>
    </source>
</evidence>
<keyword evidence="4" id="KW-0813">Transport</keyword>
<dbReference type="GO" id="GO:0007033">
    <property type="term" value="P:vacuole organization"/>
    <property type="evidence" value="ECO:0007669"/>
    <property type="project" value="TreeGrafter"/>
</dbReference>
<feature type="repeat" description="CHCR" evidence="13">
    <location>
        <begin position="407"/>
        <end position="554"/>
    </location>
</feature>
<evidence type="ECO:0000259" key="15">
    <source>
        <dbReference type="PROSITE" id="PS50089"/>
    </source>
</evidence>
<evidence type="ECO:0000256" key="13">
    <source>
        <dbReference type="PROSITE-ProRule" id="PRU01006"/>
    </source>
</evidence>
<dbReference type="STRING" id="31234.E3LFJ4"/>
<keyword evidence="6 12" id="KW-0863">Zinc-finger</keyword>
<dbReference type="InterPro" id="IPR057308">
    <property type="entry name" value="CHCR_PEP5_VPS11"/>
</dbReference>
<dbReference type="Gene3D" id="2.130.10.10">
    <property type="entry name" value="YVTN repeat-like/Quinoprotein amine dehydrogenase"/>
    <property type="match status" value="1"/>
</dbReference>
<sequence>MTEFGWRRFNFFDRTIVFDKEDPKQKFAGLKDVAVDCWCSSGGSVYLGETKGGIFQLTSQFGEYFWKAYQKSLASLHSADKYLFSIGEDDDTVNTLLKIWDPERVEKNTPHVMRTIRMSPLNPASASPACSIAVHSSLQAIVVGYADGTVLFYHGDVLHDKGLTSKWIRVRDQSISEGAVTGLAIAALPGSKTVIFVITQKHVYSYVVENGKTVSSPKKHDANGATADCWTFDESTGQLIVASREMLFFYDADQCIDVDNGEIGRCLQLGRGHEKLQLVANGQYLALLTKHHSLIQKEKDSEFMTMLSVYDIKGQYVGFSCSLPNLCRLFTTGNTMLILSHDGLLSELIEKNIATKLDILVKKNMFDVAVLIAKNSKDGSDYLKGIHAKYGNYLYGKGDYENAIQQYKETIGMLEPSYVMKRYLDSSKIKELCIYLECLHDAKKDNEHQTKILMNAYAKQGEKKKLMEFVNKITDGSRTARMRDVFEILLKWNYLPEASLLATKFQMHEDALSVIIHHMHKYTMGVTYISKMPVENVIEMTGKFGRELLLHARDDLMHMLWEKIRENTDSRNNFMRLFDIFMGDMDATQVFLSYVLNQTNGKEQDNFILLIIEYHMRTFKTKEWTEEQLNEDIYRHINKRNEETVLQMAQLFDCTPVIDHILMRCHKSRELMMYHQKKGDLKAIIRLCQSSSLEEKRRLWLDALTFIGKHANAGDEPMIVDLLKEIESSELIHPLVVLELLAKNEHLTISSVKDYIVAWLRKQQIIIEDDRNAIKENNKEMGELDTIVESLKFNAQIMQVTKCSACDTPLQLPTVHFLCKHAYHVHCFESYNTDGSDKCPACRNTPDSNLNEEISYHKFQKELSEATNGMELIATYLQRGLFDEKKAKKKSDVKFQSATFNLLVISFQARKDPFSSSGRISTNTNPFDDDEVTTISRTMSTVSSNMAPSRQRSTTRKDDDASNPFFNSDVGSKKNSYDESKNPFGAPTTSTNPFD</sequence>
<evidence type="ECO:0000313" key="17">
    <source>
        <dbReference type="Proteomes" id="UP000008281"/>
    </source>
</evidence>
<dbReference type="PROSITE" id="PS50089">
    <property type="entry name" value="ZF_RING_2"/>
    <property type="match status" value="1"/>
</dbReference>
<evidence type="ECO:0000256" key="6">
    <source>
        <dbReference type="ARBA" id="ARBA00022771"/>
    </source>
</evidence>
<dbReference type="FunCoup" id="E3LFJ4">
    <property type="interactions" value="2364"/>
</dbReference>
<dbReference type="GO" id="GO:0007032">
    <property type="term" value="P:endosome organization"/>
    <property type="evidence" value="ECO:0007669"/>
    <property type="project" value="TreeGrafter"/>
</dbReference>
<keyword evidence="17" id="KW-1185">Reference proteome</keyword>
<dbReference type="PANTHER" id="PTHR23323:SF24">
    <property type="entry name" value="VACUOLAR PROTEIN SORTING-ASSOCIATED PROTEIN 11 HOMOLOG"/>
    <property type="match status" value="1"/>
</dbReference>
<dbReference type="GO" id="GO:0030674">
    <property type="term" value="F:protein-macromolecule adaptor activity"/>
    <property type="evidence" value="ECO:0007669"/>
    <property type="project" value="TreeGrafter"/>
</dbReference>
<dbReference type="eggNOG" id="KOG2114">
    <property type="taxonomic scope" value="Eukaryota"/>
</dbReference>
<reference evidence="16" key="1">
    <citation type="submission" date="2007-07" db="EMBL/GenBank/DDBJ databases">
        <title>PCAP assembly of the Caenorhabditis remanei genome.</title>
        <authorList>
            <consortium name="The Caenorhabditis remanei Sequencing Consortium"/>
            <person name="Wilson R.K."/>
        </authorList>
    </citation>
    <scope>NUCLEOTIDE SEQUENCE [LARGE SCALE GENOMIC DNA]</scope>
    <source>
        <strain evidence="16">PB4641</strain>
    </source>
</reference>
<dbReference type="EMBL" id="DS268408">
    <property type="protein sequence ID" value="EFO86278.1"/>
    <property type="molecule type" value="Genomic_DNA"/>
</dbReference>
<dbReference type="InterPro" id="IPR013083">
    <property type="entry name" value="Znf_RING/FYVE/PHD"/>
</dbReference>
<dbReference type="InterPro" id="IPR000547">
    <property type="entry name" value="Clathrin_H-chain/VPS_repeat"/>
</dbReference>
<dbReference type="Pfam" id="PF23356">
    <property type="entry name" value="TPR_PEP5_VPS11"/>
    <property type="match status" value="1"/>
</dbReference>
<dbReference type="InParanoid" id="E3LFJ4"/>
<gene>
    <name evidence="16" type="primary">Cre-vps-11</name>
    <name evidence="16" type="ORF">CRE_02187</name>
</gene>
<evidence type="ECO:0000256" key="10">
    <source>
        <dbReference type="ARBA" id="ARBA00023228"/>
    </source>
</evidence>
<keyword evidence="10" id="KW-0458">Lysosome</keyword>
<evidence type="ECO:0000256" key="14">
    <source>
        <dbReference type="SAM" id="MobiDB-lite"/>
    </source>
</evidence>
<dbReference type="GO" id="GO:0006886">
    <property type="term" value="P:intracellular protein transport"/>
    <property type="evidence" value="ECO:0007669"/>
    <property type="project" value="UniProtKB-UniRule"/>
</dbReference>
<name>E3LFJ4_CAERE</name>
<evidence type="ECO:0000256" key="7">
    <source>
        <dbReference type="ARBA" id="ARBA00022833"/>
    </source>
</evidence>
<feature type="region of interest" description="Disordered" evidence="14">
    <location>
        <begin position="938"/>
        <end position="995"/>
    </location>
</feature>
<dbReference type="GO" id="GO:0031902">
    <property type="term" value="C:late endosome membrane"/>
    <property type="evidence" value="ECO:0007669"/>
    <property type="project" value="UniProtKB-SubCell"/>
</dbReference>
<comment type="similarity">
    <text evidence="3 11">Belongs to the VPS11 family.</text>
</comment>
<evidence type="ECO:0000256" key="3">
    <source>
        <dbReference type="ARBA" id="ARBA00007070"/>
    </source>
</evidence>
<dbReference type="InterPro" id="IPR016528">
    <property type="entry name" value="VPS11"/>
</dbReference>
<protein>
    <recommendedName>
        <fullName evidence="11">Vacuolar protein sorting-associated protein 11 homolog</fullName>
    </recommendedName>
</protein>
<dbReference type="PIRSF" id="PIRSF007860">
    <property type="entry name" value="VPS11"/>
    <property type="match status" value="1"/>
</dbReference>
<dbReference type="InterPro" id="IPR057307">
    <property type="entry name" value="PEP5_VPS11_N"/>
</dbReference>
<evidence type="ECO:0000256" key="8">
    <source>
        <dbReference type="ARBA" id="ARBA00022927"/>
    </source>
</evidence>
<evidence type="ECO:0000256" key="11">
    <source>
        <dbReference type="PIRNR" id="PIRNR007860"/>
    </source>
</evidence>
<dbReference type="GO" id="GO:0005764">
    <property type="term" value="C:lysosome"/>
    <property type="evidence" value="ECO:0007669"/>
    <property type="project" value="UniProtKB-SubCell"/>
</dbReference>
<dbReference type="Proteomes" id="UP000008281">
    <property type="component" value="Unassembled WGS sequence"/>
</dbReference>
<feature type="compositionally biased region" description="Polar residues" evidence="14">
    <location>
        <begin position="938"/>
        <end position="952"/>
    </location>
</feature>
<dbReference type="GO" id="GO:0006904">
    <property type="term" value="P:vesicle docking involved in exocytosis"/>
    <property type="evidence" value="ECO:0007669"/>
    <property type="project" value="TreeGrafter"/>
</dbReference>
<feature type="domain" description="RING-type" evidence="15">
    <location>
        <begin position="803"/>
        <end position="843"/>
    </location>
</feature>
<evidence type="ECO:0000256" key="2">
    <source>
        <dbReference type="ARBA" id="ARBA00004492"/>
    </source>
</evidence>
<dbReference type="InterPro" id="IPR001841">
    <property type="entry name" value="Znf_RING"/>
</dbReference>
<keyword evidence="7" id="KW-0862">Zinc</keyword>
<evidence type="ECO:0000256" key="12">
    <source>
        <dbReference type="PROSITE-ProRule" id="PRU00175"/>
    </source>
</evidence>
<dbReference type="SUPFAM" id="SSF50978">
    <property type="entry name" value="WD40 repeat-like"/>
    <property type="match status" value="1"/>
</dbReference>
<dbReference type="InterPro" id="IPR036322">
    <property type="entry name" value="WD40_repeat_dom_sf"/>
</dbReference>
<keyword evidence="9 11" id="KW-0472">Membrane</keyword>
<organism evidence="17">
    <name type="scientific">Caenorhabditis remanei</name>
    <name type="common">Caenorhabditis vulgaris</name>
    <dbReference type="NCBI Taxonomy" id="31234"/>
    <lineage>
        <taxon>Eukaryota</taxon>
        <taxon>Metazoa</taxon>
        <taxon>Ecdysozoa</taxon>
        <taxon>Nematoda</taxon>
        <taxon>Chromadorea</taxon>
        <taxon>Rhabditida</taxon>
        <taxon>Rhabditina</taxon>
        <taxon>Rhabditomorpha</taxon>
        <taxon>Rhabditoidea</taxon>
        <taxon>Rhabditidae</taxon>
        <taxon>Peloderinae</taxon>
        <taxon>Caenorhabditis</taxon>
    </lineage>
</organism>
<dbReference type="GO" id="GO:0048284">
    <property type="term" value="P:organelle fusion"/>
    <property type="evidence" value="ECO:0007669"/>
    <property type="project" value="TreeGrafter"/>
</dbReference>
<keyword evidence="5" id="KW-0479">Metal-binding</keyword>
<dbReference type="PANTHER" id="PTHR23323">
    <property type="entry name" value="VACUOLAR PROTEIN SORTING-ASSOCIATED PROTEIN"/>
    <property type="match status" value="1"/>
</dbReference>
<dbReference type="InterPro" id="IPR015943">
    <property type="entry name" value="WD40/YVTN_repeat-like_dom_sf"/>
</dbReference>
<evidence type="ECO:0000256" key="5">
    <source>
        <dbReference type="ARBA" id="ARBA00022723"/>
    </source>
</evidence>
<accession>E3LFJ4</accession>
<dbReference type="Pfam" id="PF23341">
    <property type="entry name" value="PEP5_VPS11_N"/>
    <property type="match status" value="1"/>
</dbReference>
<dbReference type="OMA" id="ENENECP"/>
<dbReference type="CDD" id="cd16688">
    <property type="entry name" value="RING-H2_Vps11"/>
    <property type="match status" value="1"/>
</dbReference>
<evidence type="ECO:0000256" key="1">
    <source>
        <dbReference type="ARBA" id="ARBA00004371"/>
    </source>
</evidence>